<gene>
    <name evidence="3" type="ORF">FM101_15220</name>
</gene>
<dbReference type="GO" id="GO:0005524">
    <property type="term" value="F:ATP binding"/>
    <property type="evidence" value="ECO:0007669"/>
    <property type="project" value="UniProtKB-KW"/>
</dbReference>
<protein>
    <submittedName>
        <fullName evidence="3">ATPase component BioM of energizing module of biotin ECF transporter</fullName>
    </submittedName>
</protein>
<dbReference type="GO" id="GO:0032153">
    <property type="term" value="C:cell division site"/>
    <property type="evidence" value="ECO:0007669"/>
    <property type="project" value="TreeGrafter"/>
</dbReference>
<reference evidence="3 4" key="1">
    <citation type="submission" date="2017-02" db="EMBL/GenBank/DDBJ databases">
        <authorList>
            <person name="Peterson S.W."/>
        </authorList>
    </citation>
    <scope>NUCLEOTIDE SEQUENCE [LARGE SCALE GENOMIC DNA]</scope>
    <source>
        <strain evidence="3 4">B Ar 00.02</strain>
    </source>
</reference>
<keyword evidence="1" id="KW-0547">Nucleotide-binding</keyword>
<dbReference type="SUPFAM" id="SSF52540">
    <property type="entry name" value="P-loop containing nucleoside triphosphate hydrolases"/>
    <property type="match status" value="1"/>
</dbReference>
<dbReference type="GO" id="GO:0005737">
    <property type="term" value="C:cytoplasm"/>
    <property type="evidence" value="ECO:0007669"/>
    <property type="project" value="TreeGrafter"/>
</dbReference>
<proteinExistence type="predicted"/>
<dbReference type="PANTHER" id="PTHR12169">
    <property type="entry name" value="ATPASE N2B"/>
    <property type="match status" value="1"/>
</dbReference>
<evidence type="ECO:0000313" key="3">
    <source>
        <dbReference type="EMBL" id="SJM72493.1"/>
    </source>
</evidence>
<sequence>MRPSPLSFGPRNSARRIIARVQAAVAAAGLELDSEQQVLVTHLATAASRALSRRPKAASVDSFYIYGPPGRGKSWLMGLVHDALLSEATRRLHFHDFFRDLHASAHSAELAETAGDTAVEVALDELLGDVRVLCFDELHVHDPGDAMFFARTLQAVFARGILLIATSNYAPDDLLPNDYFHHLFEPTIELITSRMKVVMLDGGIDYRTQVTEADRVAGYAAGHIIVPGTAQQLAQAGLAVPHHNEITDIEPTTHSFTAQRAAHGQAWFDFRDLCDRPSAASDYLHLARHFDHVVIDGIPAPDRATTSAWKRLANLIDVLYDRDVRTDLICVDPPDPDAVEGHPVDAARLGSRLLALRQLIPGAADEDSLDGPAPSEQESWIR</sequence>
<dbReference type="NCBIfam" id="NF040713">
    <property type="entry name" value="ZapE"/>
    <property type="match status" value="1"/>
</dbReference>
<dbReference type="Gene3D" id="3.40.50.300">
    <property type="entry name" value="P-loop containing nucleotide triphosphate hydrolases"/>
    <property type="match status" value="1"/>
</dbReference>
<organism evidence="3 4">
    <name type="scientific">Arthrobacter rhombi</name>
    <dbReference type="NCBI Taxonomy" id="71253"/>
    <lineage>
        <taxon>Bacteria</taxon>
        <taxon>Bacillati</taxon>
        <taxon>Actinomycetota</taxon>
        <taxon>Actinomycetes</taxon>
        <taxon>Micrococcales</taxon>
        <taxon>Micrococcaceae</taxon>
        <taxon>Arthrobacter</taxon>
    </lineage>
</organism>
<dbReference type="Pfam" id="PF03969">
    <property type="entry name" value="AFG1_ATPase"/>
    <property type="match status" value="1"/>
</dbReference>
<accession>A0A1R4GWN2</accession>
<dbReference type="PANTHER" id="PTHR12169:SF6">
    <property type="entry name" value="AFG1-LIKE ATPASE"/>
    <property type="match status" value="1"/>
</dbReference>
<dbReference type="AlphaFoldDB" id="A0A1R4GWN2"/>
<evidence type="ECO:0000313" key="4">
    <source>
        <dbReference type="Proteomes" id="UP000195913"/>
    </source>
</evidence>
<name>A0A1R4GWN2_9MICC</name>
<dbReference type="GO" id="GO:0016887">
    <property type="term" value="F:ATP hydrolysis activity"/>
    <property type="evidence" value="ECO:0007669"/>
    <property type="project" value="InterPro"/>
</dbReference>
<keyword evidence="4" id="KW-1185">Reference proteome</keyword>
<dbReference type="InterPro" id="IPR027417">
    <property type="entry name" value="P-loop_NTPase"/>
</dbReference>
<dbReference type="Proteomes" id="UP000195913">
    <property type="component" value="Unassembled WGS sequence"/>
</dbReference>
<evidence type="ECO:0000256" key="2">
    <source>
        <dbReference type="ARBA" id="ARBA00022840"/>
    </source>
</evidence>
<dbReference type="EMBL" id="FUHW01000052">
    <property type="protein sequence ID" value="SJM72493.1"/>
    <property type="molecule type" value="Genomic_DNA"/>
</dbReference>
<evidence type="ECO:0000256" key="1">
    <source>
        <dbReference type="ARBA" id="ARBA00022741"/>
    </source>
</evidence>
<dbReference type="GO" id="GO:0051301">
    <property type="term" value="P:cell division"/>
    <property type="evidence" value="ECO:0007669"/>
    <property type="project" value="TreeGrafter"/>
</dbReference>
<dbReference type="RefSeq" id="WP_087001133.1">
    <property type="nucleotide sequence ID" value="NZ_FUHW01000052.1"/>
</dbReference>
<keyword evidence="2" id="KW-0067">ATP-binding</keyword>
<dbReference type="InterPro" id="IPR005654">
    <property type="entry name" value="ATPase_AFG1-like"/>
</dbReference>